<dbReference type="GO" id="GO:0016787">
    <property type="term" value="F:hydrolase activity"/>
    <property type="evidence" value="ECO:0007669"/>
    <property type="project" value="InterPro"/>
</dbReference>
<feature type="domain" description="3-keto-alpha-glucoside-1,2-lyase/3-keto-2-hydroxy-glucal hydratase" evidence="2">
    <location>
        <begin position="48"/>
        <end position="249"/>
    </location>
</feature>
<dbReference type="OrthoDB" id="176168at2"/>
<dbReference type="InterPro" id="IPR010496">
    <property type="entry name" value="AL/BT2_dom"/>
</dbReference>
<dbReference type="AlphaFoldDB" id="A0A1G9M1B6"/>
<keyword evidence="1" id="KW-0732">Signal</keyword>
<dbReference type="STRING" id="990371.SAMN05421813_101184"/>
<organism evidence="3 4">
    <name type="scientific">Daejeonella rubra</name>
    <dbReference type="NCBI Taxonomy" id="990371"/>
    <lineage>
        <taxon>Bacteria</taxon>
        <taxon>Pseudomonadati</taxon>
        <taxon>Bacteroidota</taxon>
        <taxon>Sphingobacteriia</taxon>
        <taxon>Sphingobacteriales</taxon>
        <taxon>Sphingobacteriaceae</taxon>
        <taxon>Daejeonella</taxon>
    </lineage>
</organism>
<evidence type="ECO:0000256" key="1">
    <source>
        <dbReference type="SAM" id="SignalP"/>
    </source>
</evidence>
<evidence type="ECO:0000313" key="3">
    <source>
        <dbReference type="EMBL" id="SDL67998.1"/>
    </source>
</evidence>
<proteinExistence type="predicted"/>
<dbReference type="Gene3D" id="2.60.120.560">
    <property type="entry name" value="Exo-inulinase, domain 1"/>
    <property type="match status" value="1"/>
</dbReference>
<feature type="signal peptide" evidence="1">
    <location>
        <begin position="1"/>
        <end position="20"/>
    </location>
</feature>
<keyword evidence="4" id="KW-1185">Reference proteome</keyword>
<sequence length="251" mass="27606">MKRIFLINAILFFAINTVSAQQSGNPKDTEAWSPVPKMVSMQSTPADAIILFNGGNLDQWLSVKDKSAAKWTVKDNIFTVNKGTGNIETKQSFSNYQLHIEWLIPANITGSGQARGNSGLFLASTGAGDNGYELQLLDSYNNSTYSNGQAGSIYKQAIPLVNASKKPGEWQSYDIVWTAPVFNDNGSLKTAARVTVMHNGILIQNNVELKGETVYIGAPFYKKHGPLPIKLQDHGDPSEPISFRNIWIREL</sequence>
<name>A0A1G9M1B6_9SPHI</name>
<evidence type="ECO:0000259" key="2">
    <source>
        <dbReference type="Pfam" id="PF06439"/>
    </source>
</evidence>
<gene>
    <name evidence="3" type="ORF">SAMN05421813_101184</name>
</gene>
<dbReference type="Proteomes" id="UP000199226">
    <property type="component" value="Unassembled WGS sequence"/>
</dbReference>
<evidence type="ECO:0000313" key="4">
    <source>
        <dbReference type="Proteomes" id="UP000199226"/>
    </source>
</evidence>
<accession>A0A1G9M1B6</accession>
<feature type="chain" id="PRO_5011718874" description="3-keto-alpha-glucoside-1,2-lyase/3-keto-2-hydroxy-glucal hydratase domain-containing protein" evidence="1">
    <location>
        <begin position="21"/>
        <end position="251"/>
    </location>
</feature>
<dbReference type="EMBL" id="FNHH01000001">
    <property type="protein sequence ID" value="SDL67998.1"/>
    <property type="molecule type" value="Genomic_DNA"/>
</dbReference>
<reference evidence="4" key="1">
    <citation type="submission" date="2016-10" db="EMBL/GenBank/DDBJ databases">
        <authorList>
            <person name="Varghese N."/>
            <person name="Submissions S."/>
        </authorList>
    </citation>
    <scope>NUCLEOTIDE SEQUENCE [LARGE SCALE GENOMIC DNA]</scope>
    <source>
        <strain evidence="4">DSM 24536</strain>
    </source>
</reference>
<dbReference type="RefSeq" id="WP_090697880.1">
    <property type="nucleotide sequence ID" value="NZ_FNHH01000001.1"/>
</dbReference>
<dbReference type="Pfam" id="PF06439">
    <property type="entry name" value="3keto-disac_hyd"/>
    <property type="match status" value="1"/>
</dbReference>
<protein>
    <recommendedName>
        <fullName evidence="2">3-keto-alpha-glucoside-1,2-lyase/3-keto-2-hydroxy-glucal hydratase domain-containing protein</fullName>
    </recommendedName>
</protein>